<reference evidence="1 2" key="1">
    <citation type="journal article" date="2016" name="Nat. Commun.">
        <title>Thousands of microbial genomes shed light on interconnected biogeochemical processes in an aquifer system.</title>
        <authorList>
            <person name="Anantharaman K."/>
            <person name="Brown C.T."/>
            <person name="Hug L.A."/>
            <person name="Sharon I."/>
            <person name="Castelle C.J."/>
            <person name="Probst A.J."/>
            <person name="Thomas B.C."/>
            <person name="Singh A."/>
            <person name="Wilkins M.J."/>
            <person name="Karaoz U."/>
            <person name="Brodie E.L."/>
            <person name="Williams K.H."/>
            <person name="Hubbard S.S."/>
            <person name="Banfield J.F."/>
        </authorList>
    </citation>
    <scope>NUCLEOTIDE SEQUENCE [LARGE SCALE GENOMIC DNA]</scope>
</reference>
<comment type="caution">
    <text evidence="1">The sequence shown here is derived from an EMBL/GenBank/DDBJ whole genome shotgun (WGS) entry which is preliminary data.</text>
</comment>
<proteinExistence type="predicted"/>
<protein>
    <submittedName>
        <fullName evidence="1">Uncharacterized protein</fullName>
    </submittedName>
</protein>
<name>A0A1F5FGC4_9BACT</name>
<organism evidence="1 2">
    <name type="scientific">Candidatus Collierbacteria bacterium RIFOXYB1_FULL_49_13</name>
    <dbReference type="NCBI Taxonomy" id="1817728"/>
    <lineage>
        <taxon>Bacteria</taxon>
        <taxon>Candidatus Collieribacteriota</taxon>
    </lineage>
</organism>
<evidence type="ECO:0000313" key="2">
    <source>
        <dbReference type="Proteomes" id="UP000176682"/>
    </source>
</evidence>
<accession>A0A1F5FGC4</accession>
<dbReference type="AlphaFoldDB" id="A0A1F5FGC4"/>
<gene>
    <name evidence="1" type="ORF">A2368_02010</name>
</gene>
<dbReference type="Proteomes" id="UP000176682">
    <property type="component" value="Unassembled WGS sequence"/>
</dbReference>
<evidence type="ECO:0000313" key="1">
    <source>
        <dbReference type="EMBL" id="OGD78666.1"/>
    </source>
</evidence>
<dbReference type="EMBL" id="MFAM01000039">
    <property type="protein sequence ID" value="OGD78666.1"/>
    <property type="molecule type" value="Genomic_DNA"/>
</dbReference>
<sequence>MYQLALFASFFIKHMIIKPRNSDSHSLLAKLSELIGKNIFQAHHTYGTMFLFDMGKKTEKLSLGQLLINGENTVIVENYTWTIKQKRIKIVNSKDSASDMRRKIPTLVGKEIVNIKMEENGSNRLIFSFSDDIALEVTLSETKDRDIGIRLKNSHWIDIGPRNTWVEVTADHVDK</sequence>